<dbReference type="Pfam" id="PF13087">
    <property type="entry name" value="AAA_12"/>
    <property type="match status" value="1"/>
</dbReference>
<protein>
    <recommendedName>
        <fullName evidence="7">Helicase</fullName>
    </recommendedName>
</protein>
<dbReference type="EMBL" id="LT594595">
    <property type="protein sequence ID" value="SCQ17153.1"/>
    <property type="molecule type" value="Genomic_DNA"/>
</dbReference>
<dbReference type="OrthoDB" id="6513042at2759"/>
<feature type="compositionally biased region" description="Basic and acidic residues" evidence="1">
    <location>
        <begin position="552"/>
        <end position="561"/>
    </location>
</feature>
<feature type="compositionally biased region" description="Gly residues" evidence="1">
    <location>
        <begin position="523"/>
        <end position="545"/>
    </location>
</feature>
<reference evidence="5 6" key="1">
    <citation type="submission" date="2016-06" db="EMBL/GenBank/DDBJ databases">
        <authorList>
            <consortium name="Pathogen Informatics"/>
        </authorList>
    </citation>
    <scope>NUCLEOTIDE SEQUENCE [LARGE SCALE GENOMIC DNA]</scope>
    <source>
        <strain evidence="5">PocGH01</strain>
    </source>
</reference>
<dbReference type="GO" id="GO:0004386">
    <property type="term" value="F:helicase activity"/>
    <property type="evidence" value="ECO:0007669"/>
    <property type="project" value="InterPro"/>
</dbReference>
<dbReference type="InterPro" id="IPR018838">
    <property type="entry name" value="ZGRF1-like_N"/>
</dbReference>
<dbReference type="Pfam" id="PF10382">
    <property type="entry name" value="ZGRF1-like_N"/>
    <property type="match status" value="1"/>
</dbReference>
<dbReference type="CDD" id="cd18808">
    <property type="entry name" value="SF1_C_Upf1"/>
    <property type="match status" value="1"/>
</dbReference>
<dbReference type="InterPro" id="IPR027417">
    <property type="entry name" value="P-loop_NTPase"/>
</dbReference>
<feature type="domain" description="5'-3' DNA helicase ZGRF1-like N-terminal" evidence="2">
    <location>
        <begin position="9"/>
        <end position="81"/>
    </location>
</feature>
<name>A0A1D3UAI2_PLAOA</name>
<evidence type="ECO:0000313" key="5">
    <source>
        <dbReference type="EMBL" id="SCQ17153.1"/>
    </source>
</evidence>
<feature type="compositionally biased region" description="Basic residues" evidence="1">
    <location>
        <begin position="1301"/>
        <end position="1313"/>
    </location>
</feature>
<evidence type="ECO:0000313" key="6">
    <source>
        <dbReference type="Proteomes" id="UP000242942"/>
    </source>
</evidence>
<dbReference type="SUPFAM" id="SSF52540">
    <property type="entry name" value="P-loop containing nucleoside triphosphate hydrolases"/>
    <property type="match status" value="1"/>
</dbReference>
<evidence type="ECO:0008006" key="7">
    <source>
        <dbReference type="Google" id="ProtNLM"/>
    </source>
</evidence>
<dbReference type="PANTHER" id="PTHR10887:SF495">
    <property type="entry name" value="HELICASE SENATAXIN ISOFORM X1-RELATED"/>
    <property type="match status" value="1"/>
</dbReference>
<feature type="compositionally biased region" description="Basic and acidic residues" evidence="1">
    <location>
        <begin position="191"/>
        <end position="201"/>
    </location>
</feature>
<dbReference type="VEuPathDB" id="PlasmoDB:PocGH01_14059800"/>
<evidence type="ECO:0000259" key="3">
    <source>
        <dbReference type="Pfam" id="PF13086"/>
    </source>
</evidence>
<accession>A0A1D3UAI2</accession>
<organism evidence="5 6">
    <name type="scientific">Plasmodium ovale</name>
    <name type="common">malaria parasite P. ovale</name>
    <dbReference type="NCBI Taxonomy" id="36330"/>
    <lineage>
        <taxon>Eukaryota</taxon>
        <taxon>Sar</taxon>
        <taxon>Alveolata</taxon>
        <taxon>Apicomplexa</taxon>
        <taxon>Aconoidasida</taxon>
        <taxon>Haemosporida</taxon>
        <taxon>Plasmodiidae</taxon>
        <taxon>Plasmodium</taxon>
        <taxon>Plasmodium (Plasmodium)</taxon>
    </lineage>
</organism>
<feature type="compositionally biased region" description="Basic and acidic residues" evidence="1">
    <location>
        <begin position="1255"/>
        <end position="1286"/>
    </location>
</feature>
<feature type="region of interest" description="Disordered" evidence="1">
    <location>
        <begin position="1016"/>
        <end position="1211"/>
    </location>
</feature>
<evidence type="ECO:0000259" key="4">
    <source>
        <dbReference type="Pfam" id="PF13087"/>
    </source>
</evidence>
<dbReference type="PANTHER" id="PTHR10887">
    <property type="entry name" value="DNA2/NAM7 HELICASE FAMILY"/>
    <property type="match status" value="1"/>
</dbReference>
<feature type="domain" description="DNA2/NAM7 helicase-like C-terminal" evidence="4">
    <location>
        <begin position="1660"/>
        <end position="1884"/>
    </location>
</feature>
<dbReference type="Gene3D" id="3.40.50.300">
    <property type="entry name" value="P-loop containing nucleotide triphosphate hydrolases"/>
    <property type="match status" value="2"/>
</dbReference>
<dbReference type="InterPro" id="IPR047187">
    <property type="entry name" value="SF1_C_Upf1"/>
</dbReference>
<sequence>MSANGAKRTYKCLYTHQKTQKNKKWKEGYCELLANYGITKISLLNENRGCVESSVSSTVNLHNVEEDMELPNHLIQLVDLNIFVEQEGKDGAKGELKVGEKKRGSAFLQRGKTSWKKKRATYNSSSDDEKGFANEDEVGEANKADTASGEKSRREILIPLKRVDRYARTNRRFEVPRKILQPQGNESVEEEEHKEKEGVKREKDSIIACTSAIISDGTTPSAMNRASGLVTQERSVDVTYTHAHLFGKKKNVKWYDGHIIEREDVMELYNYSGDKLCIKKKDNILQDQYIPFGNYIVYNSFLNEINDKEDNENKEYIFSINDYNLVGRRKINSNLHYLSGRNTRKRNVRMVNTSNVKTEIWLENDEKGETKLEEYSTQDILRKGSILAKMGNTNFSDSDEMYPNAHLFSKRGSSLGKENSSPNFLGYIRENHLVKKDISSYDTNEHGQELPLRRNDVNGGKIFLCRGTGYGKSNISDDVVNIGKVVSKNLFSSMSICRKAVRVPFLSGLLKREGGINESESGGRNGGENGGENGGKNGGGNGGEDVGQVPPTDEKRSEEDHHIFLRKESSLFEGETLKKEENKNEQFKAQMVHMVHRDPISCEEKAEKDLYCDVYEIKSMTIFSCNNSNFCANDIDNVNQNNLFIPIHITILKNNIHIRKKLSSLPYFKIKNFFINKSEYILCFMNAILFQIYYEVTNKILLVHEPLIDALADAYGGVTDSEDGRCKQSHCDSKTGRKPEYHINLENCGRRNWGSGSEDDYVLLMKEVEVVYSVQEGNSNRYGKGAIVGSGMQRRFFLKITMSDFLLIGKDTRKKIISNSVNTYVNVNHIILFSKRNQYIDNDDLLVFITKWNSFRNNYLEIFPLNLDTFAFMNELLSKEKIVTTKEYIYFLRRHKKITFPSCLFLIKIGDQLENLKYLFYFYRNVGKTTIHRAIRRDLHEYTHNEDAINYDIICRRAGVKSCMNCERDELILLDNVSVGYKSDLARNVRDDGKLNRKQRHIVECMLSWFMCRGESGPSEKGATEKGASKESATEKSASKESATEKSASKESATEKSASKESATEKSASKESATEKSASKESATEKSASKESATEKSASKESATEKSASKESATEKSASKESATEKSASKESATEKSASKESATEKSASKESATEKSASKESATEKSASKESATEKSASKESATEKSASKKSDIEKGSTEKGASKESGNAFDGCSARHRCNSTLLVNGIFGSGKSTLICKVILYLDKLLTCEEKSAKSRQRGKSDTGGKGRAKRNTDDERALRIEKNSNSGNGESDEERKRNGKRKDASKKKRERGKKILLMCNTNLGVDNILLKLKMDFGFYNFARIGSIFEINFFLITNFVSITSKDDKNVQDVKRYLENITAKGRYDVKKSNYTEGEYPRIELTKEEKYKKEGKEIYAKDKQVEDIFSKGLSETSDTEFCKNSKNGSSNPRKMSENELHRINDMDTLINILKRKNDYVLKNKYKNKRVIAGTCKSLHIFEKLSTIKKSINYLIVDESTQIDELTLLKFFMKFPIKKIILIGDVKQLGFVIKSRSDLTRSMFSRLIENELFIRHYLARYFEKGMTSQGDASMQTERNIDINQIIDEVNGLNDEEYAKLKSNLHEHMFDLHDEKSDMVKKMVTGSTDKNKNLENILCINKLIIMNKQYRCHPTISNICSHLFYGNKIENARCTESIKIVYTKYDAHVNIILIRKANREIHYNSSFINVLEANIILQICESMIKSGINPDDIGIISLFKYQTFYIQNKMKNSINYHNLKRIKVSTVDSFQGIEKEIILFSCVLCPFSNEKYRTRKIENAEAQQDSSVSNSLDIPTKLIHNRNPSIWNSSIYGNTTTFESFYENKNRINVALSRAKSQLIIVAHKSFVENNKMWSYIRAHSRVCYYD</sequence>
<dbReference type="Proteomes" id="UP000242942">
    <property type="component" value="Chromosome 14"/>
</dbReference>
<dbReference type="InterPro" id="IPR045055">
    <property type="entry name" value="DNA2/NAM7-like"/>
</dbReference>
<dbReference type="Pfam" id="PF13086">
    <property type="entry name" value="AAA_11"/>
    <property type="match status" value="1"/>
</dbReference>
<dbReference type="VEuPathDB" id="PlasmoDB:POWCR01_140054200"/>
<evidence type="ECO:0000256" key="1">
    <source>
        <dbReference type="SAM" id="MobiDB-lite"/>
    </source>
</evidence>
<feature type="compositionally biased region" description="Basic and acidic residues" evidence="1">
    <location>
        <begin position="140"/>
        <end position="151"/>
    </location>
</feature>
<feature type="region of interest" description="Disordered" evidence="1">
    <location>
        <begin position="118"/>
        <end position="151"/>
    </location>
</feature>
<feature type="region of interest" description="Disordered" evidence="1">
    <location>
        <begin position="182"/>
        <end position="201"/>
    </location>
</feature>
<dbReference type="InterPro" id="IPR041679">
    <property type="entry name" value="DNA2/NAM7-like_C"/>
</dbReference>
<dbReference type="InterPro" id="IPR041677">
    <property type="entry name" value="DNA2/NAM7_AAA_11"/>
</dbReference>
<keyword evidence="6" id="KW-1185">Reference proteome</keyword>
<feature type="compositionally biased region" description="Basic and acidic residues" evidence="1">
    <location>
        <begin position="1022"/>
        <end position="1204"/>
    </location>
</feature>
<feature type="domain" description="DNA2/NAM7 helicase helicase" evidence="3">
    <location>
        <begin position="1222"/>
        <end position="1555"/>
    </location>
</feature>
<proteinExistence type="predicted"/>
<feature type="region of interest" description="Disordered" evidence="1">
    <location>
        <begin position="514"/>
        <end position="561"/>
    </location>
</feature>
<feature type="region of interest" description="Disordered" evidence="1">
    <location>
        <begin position="1255"/>
        <end position="1313"/>
    </location>
</feature>
<gene>
    <name evidence="5" type="primary">PocGH01_14059800</name>
    <name evidence="5" type="ORF">POCGH01_14059800</name>
</gene>
<evidence type="ECO:0000259" key="2">
    <source>
        <dbReference type="Pfam" id="PF10382"/>
    </source>
</evidence>